<dbReference type="GeneID" id="62877699"/>
<dbReference type="KEGG" id="hsal:JMJ58_21205"/>
<name>A0A8T8E6I3_9EURY</name>
<protein>
    <submittedName>
        <fullName evidence="2">Uncharacterized protein</fullName>
    </submittedName>
</protein>
<organism evidence="2 3">
    <name type="scientific">Haloterrigena salifodinae</name>
    <dbReference type="NCBI Taxonomy" id="2675099"/>
    <lineage>
        <taxon>Archaea</taxon>
        <taxon>Methanobacteriati</taxon>
        <taxon>Methanobacteriota</taxon>
        <taxon>Stenosarchaea group</taxon>
        <taxon>Halobacteria</taxon>
        <taxon>Halobacteriales</taxon>
        <taxon>Natrialbaceae</taxon>
        <taxon>Haloterrigena</taxon>
    </lineage>
</organism>
<dbReference type="RefSeq" id="WP_204749509.1">
    <property type="nucleotide sequence ID" value="NZ_CP069189.1"/>
</dbReference>
<dbReference type="EMBL" id="CP069189">
    <property type="protein sequence ID" value="QRV17474.1"/>
    <property type="molecule type" value="Genomic_DNA"/>
</dbReference>
<dbReference type="Proteomes" id="UP000637819">
    <property type="component" value="Plasmid pHTS138"/>
</dbReference>
<sequence>MTDFDLGDPAPDANEEPENERTSLSSDREATNEEDNEMNSDTEPDPAKSPKRTEPDPSETGPAFPYSEVRQSPLYAREETWTEFEDQLDLELTPNLRKEGIRDEELREIHDIVLEVALDNLEEFPERLKEKRQESQ</sequence>
<dbReference type="Pfam" id="PF25925">
    <property type="entry name" value="DUF7970"/>
    <property type="match status" value="1"/>
</dbReference>
<geneLocation type="plasmid" evidence="2 3">
    <name>pHTS138</name>
</geneLocation>
<reference evidence="2 3" key="1">
    <citation type="submission" date="2021-01" db="EMBL/GenBank/DDBJ databases">
        <title>Genome Sequence and Methylation Pattern of Haloterrigena salifodinae BOL5-1, An Extremely Halophilic Archaeon from a Bolivian Salt Mine.</title>
        <authorList>
            <person name="DasSarma P."/>
            <person name="Anton B.P."/>
            <person name="DasSarma S.L."/>
            <person name="von Ehrenheim H.A.L."/>
            <person name="Martinez F.L."/>
            <person name="Guzman D."/>
            <person name="Roberts R.J."/>
            <person name="DasSarma S."/>
        </authorList>
    </citation>
    <scope>NUCLEOTIDE SEQUENCE [LARGE SCALE GENOMIC DNA]</scope>
    <source>
        <strain evidence="2 3">BOL5-1</strain>
        <plasmid evidence="2 3">pHTS138</plasmid>
    </source>
</reference>
<accession>A0A8T8E6I3</accession>
<keyword evidence="2" id="KW-0614">Plasmid</keyword>
<dbReference type="OrthoDB" id="300423at2157"/>
<evidence type="ECO:0000313" key="3">
    <source>
        <dbReference type="Proteomes" id="UP000637819"/>
    </source>
</evidence>
<proteinExistence type="predicted"/>
<evidence type="ECO:0000256" key="1">
    <source>
        <dbReference type="SAM" id="MobiDB-lite"/>
    </source>
</evidence>
<dbReference type="AlphaFoldDB" id="A0A8T8E6I3"/>
<evidence type="ECO:0000313" key="2">
    <source>
        <dbReference type="EMBL" id="QRV17474.1"/>
    </source>
</evidence>
<dbReference type="InterPro" id="IPR058276">
    <property type="entry name" value="DUF7970"/>
</dbReference>
<feature type="compositionally biased region" description="Acidic residues" evidence="1">
    <location>
        <begin position="32"/>
        <end position="44"/>
    </location>
</feature>
<keyword evidence="3" id="KW-1185">Reference proteome</keyword>
<feature type="compositionally biased region" description="Basic and acidic residues" evidence="1">
    <location>
        <begin position="45"/>
        <end position="55"/>
    </location>
</feature>
<feature type="region of interest" description="Disordered" evidence="1">
    <location>
        <begin position="1"/>
        <end position="74"/>
    </location>
</feature>
<gene>
    <name evidence="2" type="ORF">JMJ58_21205</name>
</gene>